<keyword evidence="1" id="KW-0472">Membrane</keyword>
<dbReference type="GeneID" id="18559723"/>
<dbReference type="Proteomes" id="UP000001057">
    <property type="component" value="Segment"/>
</dbReference>
<organism evidence="2 3">
    <name type="scientific">Rhodococcus phage ReqiPoco6</name>
    <dbReference type="NCBI Taxonomy" id="691964"/>
    <lineage>
        <taxon>Viruses</taxon>
        <taxon>Duplodnaviria</taxon>
        <taxon>Heunggongvirae</taxon>
        <taxon>Uroviricota</taxon>
        <taxon>Caudoviricetes</taxon>
        <taxon>Pepyhexavirus</taxon>
        <taxon>Pepyhexavirus poco6</taxon>
    </lineage>
</organism>
<protein>
    <submittedName>
        <fullName evidence="2">Holin</fullName>
    </submittedName>
</protein>
<accession>D4P7N1</accession>
<name>D4P7N1_9CAUD</name>
<proteinExistence type="predicted"/>
<feature type="transmembrane region" description="Helical" evidence="1">
    <location>
        <begin position="57"/>
        <end position="77"/>
    </location>
</feature>
<keyword evidence="1" id="KW-0812">Transmembrane</keyword>
<dbReference type="EMBL" id="GU580942">
    <property type="protein sequence ID" value="ADD81011.1"/>
    <property type="molecule type" value="Genomic_DNA"/>
</dbReference>
<feature type="transmembrane region" description="Helical" evidence="1">
    <location>
        <begin position="32"/>
        <end position="51"/>
    </location>
</feature>
<evidence type="ECO:0000256" key="1">
    <source>
        <dbReference type="SAM" id="Phobius"/>
    </source>
</evidence>
<dbReference type="RefSeq" id="YP_009012594.1">
    <property type="nucleotide sequence ID" value="NC_023694.1"/>
</dbReference>
<keyword evidence="1" id="KW-1133">Transmembrane helix</keyword>
<evidence type="ECO:0000313" key="3">
    <source>
        <dbReference type="Proteomes" id="UP000001057"/>
    </source>
</evidence>
<sequence>MATNAGALTLINDLVEEVKAGETPLARKANTVTAAIGTALTIILGGITAWIESGTNIPSWLPGLVVVVGMLATTFGISKTKNGMTASVADKLHSELAARIDLNHIHEPINTREAVLLASSEAGEGLVGGTPIVAQSEQKAKLEAIELRDQADALLDQHINKL</sequence>
<dbReference type="OrthoDB" id="31403at10239"/>
<keyword evidence="3" id="KW-1185">Reference proteome</keyword>
<evidence type="ECO:0000313" key="2">
    <source>
        <dbReference type="EMBL" id="ADD81011.1"/>
    </source>
</evidence>
<dbReference type="KEGG" id="vg:18559723"/>
<reference evidence="2 3" key="1">
    <citation type="journal article" date="2011" name="Appl. Environ. Microbiol.">
        <title>Genomic and functional analyses of Rhodococcus equi phages ReqiPepy6, ReqiPoco6, ReqiPine5, and ReqiDocB7.</title>
        <authorList>
            <person name="Summer E.J."/>
            <person name="Liu M."/>
            <person name="Gill J.J."/>
            <person name="Grant M."/>
            <person name="Chan-Cortes T.N."/>
            <person name="Ferguson L."/>
            <person name="Janes C."/>
            <person name="Lange K."/>
            <person name="Bertoli M."/>
            <person name="Moore C."/>
            <person name="Orchard R.C."/>
            <person name="Cohen N."/>
            <person name="Young R."/>
        </authorList>
    </citation>
    <scope>NUCLEOTIDE SEQUENCE [LARGE SCALE GENOMIC DNA]</scope>
</reference>
<gene>
    <name evidence="2" type="ORF">Poco6gene013</name>
</gene>